<comment type="caution">
    <text evidence="4">The sequence shown here is derived from an EMBL/GenBank/DDBJ whole genome shotgun (WGS) entry which is preliminary data.</text>
</comment>
<feature type="region of interest" description="Disordered" evidence="2">
    <location>
        <begin position="76"/>
        <end position="97"/>
    </location>
</feature>
<dbReference type="Gene3D" id="4.10.60.10">
    <property type="entry name" value="Zinc finger, CCHC-type"/>
    <property type="match status" value="1"/>
</dbReference>
<dbReference type="Proteomes" id="UP000247702">
    <property type="component" value="Unassembled WGS sequence"/>
</dbReference>
<dbReference type="AlphaFoldDB" id="A0A2Z6Q858"/>
<feature type="domain" description="CCHC-type" evidence="3">
    <location>
        <begin position="114"/>
        <end position="129"/>
    </location>
</feature>
<evidence type="ECO:0000313" key="5">
    <source>
        <dbReference type="Proteomes" id="UP000247702"/>
    </source>
</evidence>
<organism evidence="4 5">
    <name type="scientific">Rhizophagus clarus</name>
    <dbReference type="NCBI Taxonomy" id="94130"/>
    <lineage>
        <taxon>Eukaryota</taxon>
        <taxon>Fungi</taxon>
        <taxon>Fungi incertae sedis</taxon>
        <taxon>Mucoromycota</taxon>
        <taxon>Glomeromycotina</taxon>
        <taxon>Glomeromycetes</taxon>
        <taxon>Glomerales</taxon>
        <taxon>Glomeraceae</taxon>
        <taxon>Rhizophagus</taxon>
    </lineage>
</organism>
<dbReference type="EMBL" id="BEXD01000132">
    <property type="protein sequence ID" value="GBB84592.1"/>
    <property type="molecule type" value="Genomic_DNA"/>
</dbReference>
<name>A0A2Z6Q858_9GLOM</name>
<evidence type="ECO:0000313" key="4">
    <source>
        <dbReference type="EMBL" id="GBB84592.1"/>
    </source>
</evidence>
<accession>A0A2Z6Q858</accession>
<dbReference type="SUPFAM" id="SSF57756">
    <property type="entry name" value="Retrovirus zinc finger-like domains"/>
    <property type="match status" value="1"/>
</dbReference>
<sequence length="169" mass="18846">MENNKVCITDVKLVLKEIKEIHNISTSTLHSLHNITQETVKLAVEKAEYSEGAAKMKLSSVLQSTIKKYFQPKTSTSLTSSTSFVSTSTSSLSSSSSEPGILLSRAKKVPPDVCAYCAKKGHWVDDCPQLSDNKRNLCFNCWSTEDIHKAKDCPLKFKYKGLPFKIQIR</sequence>
<dbReference type="InterPro" id="IPR036875">
    <property type="entry name" value="Znf_CCHC_sf"/>
</dbReference>
<keyword evidence="1" id="KW-0863">Zinc-finger</keyword>
<dbReference type="SMART" id="SM00343">
    <property type="entry name" value="ZnF_C2HC"/>
    <property type="match status" value="2"/>
</dbReference>
<keyword evidence="5" id="KW-1185">Reference proteome</keyword>
<evidence type="ECO:0000256" key="1">
    <source>
        <dbReference type="PROSITE-ProRule" id="PRU00047"/>
    </source>
</evidence>
<dbReference type="GO" id="GO:0003676">
    <property type="term" value="F:nucleic acid binding"/>
    <property type="evidence" value="ECO:0007669"/>
    <property type="project" value="InterPro"/>
</dbReference>
<reference evidence="4 5" key="1">
    <citation type="submission" date="2017-11" db="EMBL/GenBank/DDBJ databases">
        <title>The genome of Rhizophagus clarus HR1 reveals common genetic basis of auxotrophy among arbuscular mycorrhizal fungi.</title>
        <authorList>
            <person name="Kobayashi Y."/>
        </authorList>
    </citation>
    <scope>NUCLEOTIDE SEQUENCE [LARGE SCALE GENOMIC DNA]</scope>
    <source>
        <strain evidence="4 5">HR1</strain>
    </source>
</reference>
<evidence type="ECO:0000259" key="3">
    <source>
        <dbReference type="PROSITE" id="PS50158"/>
    </source>
</evidence>
<gene>
    <name evidence="4" type="ORF">RclHR1_11160008</name>
</gene>
<dbReference type="InterPro" id="IPR001878">
    <property type="entry name" value="Znf_CCHC"/>
</dbReference>
<dbReference type="Pfam" id="PF00098">
    <property type="entry name" value="zf-CCHC"/>
    <property type="match status" value="1"/>
</dbReference>
<proteinExistence type="predicted"/>
<dbReference type="GO" id="GO:0008270">
    <property type="term" value="F:zinc ion binding"/>
    <property type="evidence" value="ECO:0007669"/>
    <property type="project" value="UniProtKB-KW"/>
</dbReference>
<protein>
    <recommendedName>
        <fullName evidence="3">CCHC-type domain-containing protein</fullName>
    </recommendedName>
</protein>
<keyword evidence="1" id="KW-0479">Metal-binding</keyword>
<keyword evidence="1" id="KW-0862">Zinc</keyword>
<dbReference type="PROSITE" id="PS50158">
    <property type="entry name" value="ZF_CCHC"/>
    <property type="match status" value="1"/>
</dbReference>
<evidence type="ECO:0000256" key="2">
    <source>
        <dbReference type="SAM" id="MobiDB-lite"/>
    </source>
</evidence>